<feature type="region of interest" description="Disordered" evidence="1">
    <location>
        <begin position="60"/>
        <end position="81"/>
    </location>
</feature>
<evidence type="ECO:0000313" key="3">
    <source>
        <dbReference type="Proteomes" id="UP000287651"/>
    </source>
</evidence>
<comment type="caution">
    <text evidence="2">The sequence shown here is derived from an EMBL/GenBank/DDBJ whole genome shotgun (WGS) entry which is preliminary data.</text>
</comment>
<proteinExistence type="predicted"/>
<accession>A0A426XNI5</accession>
<name>A0A426XNI5_ENSVE</name>
<dbReference type="AlphaFoldDB" id="A0A426XNI5"/>
<sequence>MRVELPRRAIDDYKGSANFKEGLKRMGRASYKHGYRVALAHFRALHRDSEVKENPFIIQAEDDSVPMGRQQAFDDSDLPDS</sequence>
<organism evidence="2 3">
    <name type="scientific">Ensete ventricosum</name>
    <name type="common">Abyssinian banana</name>
    <name type="synonym">Musa ensete</name>
    <dbReference type="NCBI Taxonomy" id="4639"/>
    <lineage>
        <taxon>Eukaryota</taxon>
        <taxon>Viridiplantae</taxon>
        <taxon>Streptophyta</taxon>
        <taxon>Embryophyta</taxon>
        <taxon>Tracheophyta</taxon>
        <taxon>Spermatophyta</taxon>
        <taxon>Magnoliopsida</taxon>
        <taxon>Liliopsida</taxon>
        <taxon>Zingiberales</taxon>
        <taxon>Musaceae</taxon>
        <taxon>Ensete</taxon>
    </lineage>
</organism>
<evidence type="ECO:0000256" key="1">
    <source>
        <dbReference type="SAM" id="MobiDB-lite"/>
    </source>
</evidence>
<gene>
    <name evidence="2" type="ORF">B296_00016631</name>
</gene>
<dbReference type="EMBL" id="AMZH03018931">
    <property type="protein sequence ID" value="RRT41001.1"/>
    <property type="molecule type" value="Genomic_DNA"/>
</dbReference>
<evidence type="ECO:0000313" key="2">
    <source>
        <dbReference type="EMBL" id="RRT41001.1"/>
    </source>
</evidence>
<protein>
    <submittedName>
        <fullName evidence="2">Uncharacterized protein</fullName>
    </submittedName>
</protein>
<dbReference type="Proteomes" id="UP000287651">
    <property type="component" value="Unassembled WGS sequence"/>
</dbReference>
<reference evidence="2 3" key="1">
    <citation type="journal article" date="2014" name="Agronomy (Basel)">
        <title>A Draft Genome Sequence for Ensete ventricosum, the Drought-Tolerant Tree Against Hunger.</title>
        <authorList>
            <person name="Harrison J."/>
            <person name="Moore K.A."/>
            <person name="Paszkiewicz K."/>
            <person name="Jones T."/>
            <person name="Grant M."/>
            <person name="Ambacheew D."/>
            <person name="Muzemil S."/>
            <person name="Studholme D.J."/>
        </authorList>
    </citation>
    <scope>NUCLEOTIDE SEQUENCE [LARGE SCALE GENOMIC DNA]</scope>
</reference>